<evidence type="ECO:0000256" key="1">
    <source>
        <dbReference type="SAM" id="Phobius"/>
    </source>
</evidence>
<dbReference type="RefSeq" id="XP_011296609.2">
    <property type="nucleotide sequence ID" value="XM_011298307.3"/>
</dbReference>
<name>A0A9J7DDC5_MUSDO</name>
<protein>
    <submittedName>
        <fullName evidence="3">Uncharacterized protein LOC105262587</fullName>
    </submittedName>
</protein>
<feature type="transmembrane region" description="Helical" evidence="1">
    <location>
        <begin position="6"/>
        <end position="27"/>
    </location>
</feature>
<keyword evidence="1" id="KW-0812">Transmembrane</keyword>
<dbReference type="VEuPathDB" id="VectorBase:MDOMA2_001047"/>
<evidence type="ECO:0000313" key="3">
    <source>
        <dbReference type="RefSeq" id="XP_011296609.2"/>
    </source>
</evidence>
<dbReference type="VEuPathDB" id="VectorBase:MDOA016461"/>
<evidence type="ECO:0000313" key="2">
    <source>
        <dbReference type="Proteomes" id="UP001652621"/>
    </source>
</evidence>
<dbReference type="PANTHER" id="PTHR21112">
    <property type="entry name" value="CHEMOSENSORY PROTEIN A 29A-RELATED"/>
    <property type="match status" value="1"/>
</dbReference>
<dbReference type="InterPro" id="IPR010512">
    <property type="entry name" value="DUF1091"/>
</dbReference>
<dbReference type="GeneID" id="105262587"/>
<sequence>MQIPVIYFPTMLQSLYLTIVLTIASTAGQLPLQQRTWTYSVQSVICTNDTPDVFEMKAEKRFVSRGVYKTSGIMEVKQSLTDAFEIAVDVFYSPEGKQFTRAPFRVLKTSLSDFANTYYVPIFMKSFQNCTENVPQLPSPFRPPLPVCRVTMAQCRVNTDNFPSYLRSGYYRMVLYYSGQANGTILVEALVEQISNL</sequence>
<proteinExistence type="predicted"/>
<accession>A0A9J7DDC5</accession>
<dbReference type="Proteomes" id="UP001652621">
    <property type="component" value="Unplaced"/>
</dbReference>
<gene>
    <name evidence="3" type="primary">LOC105262587</name>
</gene>
<dbReference type="Pfam" id="PF06477">
    <property type="entry name" value="DUF1091"/>
    <property type="match status" value="1"/>
</dbReference>
<dbReference type="PANTHER" id="PTHR21112:SF0">
    <property type="entry name" value="CHEMOSENSORY PROTEIN A 29A-RELATED"/>
    <property type="match status" value="1"/>
</dbReference>
<reference evidence="3" key="1">
    <citation type="submission" date="2025-08" db="UniProtKB">
        <authorList>
            <consortium name="RefSeq"/>
        </authorList>
    </citation>
    <scope>IDENTIFICATION</scope>
    <source>
        <strain evidence="3">Aabys</strain>
        <tissue evidence="3">Whole body</tissue>
    </source>
</reference>
<keyword evidence="1" id="KW-0472">Membrane</keyword>
<keyword evidence="2" id="KW-1185">Reference proteome</keyword>
<keyword evidence="1" id="KW-1133">Transmembrane helix</keyword>
<organism evidence="2 3">
    <name type="scientific">Musca domestica</name>
    <name type="common">House fly</name>
    <dbReference type="NCBI Taxonomy" id="7370"/>
    <lineage>
        <taxon>Eukaryota</taxon>
        <taxon>Metazoa</taxon>
        <taxon>Ecdysozoa</taxon>
        <taxon>Arthropoda</taxon>
        <taxon>Hexapoda</taxon>
        <taxon>Insecta</taxon>
        <taxon>Pterygota</taxon>
        <taxon>Neoptera</taxon>
        <taxon>Endopterygota</taxon>
        <taxon>Diptera</taxon>
        <taxon>Brachycera</taxon>
        <taxon>Muscomorpha</taxon>
        <taxon>Muscoidea</taxon>
        <taxon>Muscidae</taxon>
        <taxon>Musca</taxon>
    </lineage>
</organism>